<dbReference type="HOGENOM" id="CLU_2705767_0_0_1"/>
<name>A0A0C9XWE1_9AGAM</name>
<sequence length="73" mass="8350">MDIWTNLLVHTGETTDIGEMRSLQAICYRNWSWSFVLSPTSSVVAFVPTLAVRAVRQRAPHYLAENQLCLWTP</sequence>
<keyword evidence="2" id="KW-1185">Reference proteome</keyword>
<reference evidence="2" key="2">
    <citation type="submission" date="2015-01" db="EMBL/GenBank/DDBJ databases">
        <title>Evolutionary Origins and Diversification of the Mycorrhizal Mutualists.</title>
        <authorList>
            <consortium name="DOE Joint Genome Institute"/>
            <consortium name="Mycorrhizal Genomics Consortium"/>
            <person name="Kohler A."/>
            <person name="Kuo A."/>
            <person name="Nagy L.G."/>
            <person name="Floudas D."/>
            <person name="Copeland A."/>
            <person name="Barry K.W."/>
            <person name="Cichocki N."/>
            <person name="Veneault-Fourrey C."/>
            <person name="LaButti K."/>
            <person name="Lindquist E.A."/>
            <person name="Lipzen A."/>
            <person name="Lundell T."/>
            <person name="Morin E."/>
            <person name="Murat C."/>
            <person name="Riley R."/>
            <person name="Ohm R."/>
            <person name="Sun H."/>
            <person name="Tunlid A."/>
            <person name="Henrissat B."/>
            <person name="Grigoriev I.V."/>
            <person name="Hibbett D.S."/>
            <person name="Martin F."/>
        </authorList>
    </citation>
    <scope>NUCLEOTIDE SEQUENCE [LARGE SCALE GENOMIC DNA]</scope>
    <source>
        <strain evidence="2">441</strain>
    </source>
</reference>
<evidence type="ECO:0000313" key="2">
    <source>
        <dbReference type="Proteomes" id="UP000054018"/>
    </source>
</evidence>
<accession>A0A0C9XWE1</accession>
<dbReference type="Proteomes" id="UP000054018">
    <property type="component" value="Unassembled WGS sequence"/>
</dbReference>
<dbReference type="AlphaFoldDB" id="A0A0C9XWE1"/>
<protein>
    <submittedName>
        <fullName evidence="1">Uncharacterized protein</fullName>
    </submittedName>
</protein>
<gene>
    <name evidence="1" type="ORF">PISMIDRAFT_250855</name>
</gene>
<reference evidence="1 2" key="1">
    <citation type="submission" date="2014-04" db="EMBL/GenBank/DDBJ databases">
        <authorList>
            <consortium name="DOE Joint Genome Institute"/>
            <person name="Kuo A."/>
            <person name="Kohler A."/>
            <person name="Costa M.D."/>
            <person name="Nagy L.G."/>
            <person name="Floudas D."/>
            <person name="Copeland A."/>
            <person name="Barry K.W."/>
            <person name="Cichocki N."/>
            <person name="Veneault-Fourrey C."/>
            <person name="LaButti K."/>
            <person name="Lindquist E.A."/>
            <person name="Lipzen A."/>
            <person name="Lundell T."/>
            <person name="Morin E."/>
            <person name="Murat C."/>
            <person name="Sun H."/>
            <person name="Tunlid A."/>
            <person name="Henrissat B."/>
            <person name="Grigoriev I.V."/>
            <person name="Hibbett D.S."/>
            <person name="Martin F."/>
            <person name="Nordberg H.P."/>
            <person name="Cantor M.N."/>
            <person name="Hua S.X."/>
        </authorList>
    </citation>
    <scope>NUCLEOTIDE SEQUENCE [LARGE SCALE GENOMIC DNA]</scope>
    <source>
        <strain evidence="1 2">441</strain>
    </source>
</reference>
<evidence type="ECO:0000313" key="1">
    <source>
        <dbReference type="EMBL" id="KIK16775.1"/>
    </source>
</evidence>
<dbReference type="EMBL" id="KN833847">
    <property type="protein sequence ID" value="KIK16775.1"/>
    <property type="molecule type" value="Genomic_DNA"/>
</dbReference>
<organism evidence="1 2">
    <name type="scientific">Pisolithus microcarpus 441</name>
    <dbReference type="NCBI Taxonomy" id="765257"/>
    <lineage>
        <taxon>Eukaryota</taxon>
        <taxon>Fungi</taxon>
        <taxon>Dikarya</taxon>
        <taxon>Basidiomycota</taxon>
        <taxon>Agaricomycotina</taxon>
        <taxon>Agaricomycetes</taxon>
        <taxon>Agaricomycetidae</taxon>
        <taxon>Boletales</taxon>
        <taxon>Sclerodermatineae</taxon>
        <taxon>Pisolithaceae</taxon>
        <taxon>Pisolithus</taxon>
    </lineage>
</organism>
<proteinExistence type="predicted"/>